<dbReference type="EMBL" id="JAUDCK010000019">
    <property type="protein sequence ID" value="MDM8195996.1"/>
    <property type="molecule type" value="Genomic_DNA"/>
</dbReference>
<keyword evidence="5" id="KW-0119">Carbohydrate metabolism</keyword>
<dbReference type="GO" id="GO:0036311">
    <property type="term" value="F:chitin disaccharide deacetylase activity"/>
    <property type="evidence" value="ECO:0007669"/>
    <property type="project" value="UniProtKB-EC"/>
</dbReference>
<keyword evidence="2" id="KW-0479">Metal-binding</keyword>
<comment type="caution">
    <text evidence="6">The sequence shown here is derived from an EMBL/GenBank/DDBJ whole genome shotgun (WGS) entry which is preliminary data.</text>
</comment>
<dbReference type="Proteomes" id="UP001529275">
    <property type="component" value="Unassembled WGS sequence"/>
</dbReference>
<reference evidence="7" key="1">
    <citation type="submission" date="2023-06" db="EMBL/GenBank/DDBJ databases">
        <title>Identification and characterization of horizontal gene transfer across gut microbiota members of farm animals based on homology search.</title>
        <authorList>
            <person name="Zeman M."/>
            <person name="Kubasova T."/>
            <person name="Jahodarova E."/>
            <person name="Nykrynova M."/>
            <person name="Rychlik I."/>
        </authorList>
    </citation>
    <scope>NUCLEOTIDE SEQUENCE [LARGE SCALE GENOMIC DNA]</scope>
    <source>
        <strain evidence="7">ET341</strain>
    </source>
</reference>
<dbReference type="RefSeq" id="WP_168080893.1">
    <property type="nucleotide sequence ID" value="NZ_JAUDCK010000019.1"/>
</dbReference>
<dbReference type="SUPFAM" id="SSF88713">
    <property type="entry name" value="Glycoside hydrolase/deacetylase"/>
    <property type="match status" value="1"/>
</dbReference>
<comment type="cofactor">
    <cofactor evidence="1">
        <name>Mg(2+)</name>
        <dbReference type="ChEBI" id="CHEBI:18420"/>
    </cofactor>
</comment>
<sequence>MINQLIVNADDFGMTQANTIGILVGHSQGIITSTTCMMNMPYAEFALEQAKKFPQLGVGVHLVLTVGRPLVEGAQSYTDQNGDFIRPKDYPDGKPHANQDELYREWKAQIEKFIEIAGHKPTHIDSHHHVHLLPWHLDVTKRLALEYDLPIRQREQVLDTYPYIPVYDQMYNDDANYQYFTHVLSSYHGPLEFMCHPAYLDQRLYDMSSYNLPRMKELELLTSPEVKTFIQENHIKLINFSDLPHNHL</sequence>
<evidence type="ECO:0000256" key="1">
    <source>
        <dbReference type="ARBA" id="ARBA00001946"/>
    </source>
</evidence>
<dbReference type="EC" id="3.5.1.105" evidence="6"/>
<dbReference type="PANTHER" id="PTHR31609">
    <property type="entry name" value="YDJC DEACETYLASE FAMILY MEMBER"/>
    <property type="match status" value="1"/>
</dbReference>
<reference evidence="6 7" key="2">
    <citation type="submission" date="2023-06" db="EMBL/GenBank/DDBJ databases">
        <authorList>
            <person name="Zeman M."/>
            <person name="Kubasova T."/>
            <person name="Jahodarova E."/>
            <person name="Nykrynova M."/>
            <person name="Rychlik I."/>
        </authorList>
    </citation>
    <scope>NUCLEOTIDE SEQUENCE [LARGE SCALE GENOMIC DNA]</scope>
    <source>
        <strain evidence="6 7">ET341</strain>
    </source>
</reference>
<evidence type="ECO:0000256" key="5">
    <source>
        <dbReference type="ARBA" id="ARBA00023277"/>
    </source>
</evidence>
<evidence type="ECO:0000256" key="4">
    <source>
        <dbReference type="ARBA" id="ARBA00022842"/>
    </source>
</evidence>
<keyword evidence="7" id="KW-1185">Reference proteome</keyword>
<dbReference type="PANTHER" id="PTHR31609:SF1">
    <property type="entry name" value="CARBOHYDRATE DEACETYLASE"/>
    <property type="match status" value="1"/>
</dbReference>
<dbReference type="NCBIfam" id="NF002559">
    <property type="entry name" value="PRK02134.1"/>
    <property type="match status" value="1"/>
</dbReference>
<gene>
    <name evidence="6" type="primary">chbG</name>
    <name evidence="6" type="ORF">QUV98_06680</name>
</gene>
<dbReference type="InterPro" id="IPR022948">
    <property type="entry name" value="COD_ChbG_bac"/>
</dbReference>
<evidence type="ECO:0000256" key="3">
    <source>
        <dbReference type="ARBA" id="ARBA00022801"/>
    </source>
</evidence>
<dbReference type="InterPro" id="IPR011330">
    <property type="entry name" value="Glyco_hydro/deAcase_b/a-brl"/>
</dbReference>
<dbReference type="CDD" id="cd10803">
    <property type="entry name" value="YdjC_EF3048_like"/>
    <property type="match status" value="1"/>
</dbReference>
<keyword evidence="3 6" id="KW-0378">Hydrolase</keyword>
<organism evidence="6 7">
    <name type="scientific">Massilimicrobiota timonensis</name>
    <dbReference type="NCBI Taxonomy" id="1776392"/>
    <lineage>
        <taxon>Bacteria</taxon>
        <taxon>Bacillati</taxon>
        <taxon>Bacillota</taxon>
        <taxon>Erysipelotrichia</taxon>
        <taxon>Erysipelotrichales</taxon>
        <taxon>Erysipelotrichaceae</taxon>
        <taxon>Massilimicrobiota</taxon>
    </lineage>
</organism>
<keyword evidence="4" id="KW-0460">Magnesium</keyword>
<dbReference type="Pfam" id="PF04794">
    <property type="entry name" value="YdjC"/>
    <property type="match status" value="1"/>
</dbReference>
<proteinExistence type="predicted"/>
<protein>
    <submittedName>
        <fullName evidence="6">Chitin disaccharide deacetylase</fullName>
        <ecNumber evidence="6">3.5.1.105</ecNumber>
    </submittedName>
</protein>
<dbReference type="Gene3D" id="3.20.20.370">
    <property type="entry name" value="Glycoside hydrolase/deacetylase"/>
    <property type="match status" value="1"/>
</dbReference>
<dbReference type="InterPro" id="IPR006879">
    <property type="entry name" value="YdjC-like"/>
</dbReference>
<evidence type="ECO:0000313" key="7">
    <source>
        <dbReference type="Proteomes" id="UP001529275"/>
    </source>
</evidence>
<evidence type="ECO:0000256" key="2">
    <source>
        <dbReference type="ARBA" id="ARBA00022723"/>
    </source>
</evidence>
<accession>A0ABT7UIM0</accession>
<evidence type="ECO:0000313" key="6">
    <source>
        <dbReference type="EMBL" id="MDM8195996.1"/>
    </source>
</evidence>
<name>A0ABT7UIM0_9FIRM</name>